<evidence type="ECO:0000313" key="15">
    <source>
        <dbReference type="Proteomes" id="UP001366166"/>
    </source>
</evidence>
<evidence type="ECO:0000256" key="1">
    <source>
        <dbReference type="ARBA" id="ARBA00001933"/>
    </source>
</evidence>
<dbReference type="GO" id="GO:0030170">
    <property type="term" value="F:pyridoxal phosphate binding"/>
    <property type="evidence" value="ECO:0007669"/>
    <property type="project" value="InterPro"/>
</dbReference>
<comment type="similarity">
    <text evidence="4 12">Belongs to the TrpB family.</text>
</comment>
<evidence type="ECO:0000256" key="12">
    <source>
        <dbReference type="HAMAP-Rule" id="MF_00133"/>
    </source>
</evidence>
<dbReference type="PANTHER" id="PTHR48077:SF6">
    <property type="entry name" value="TRYPTOPHAN SYNTHASE"/>
    <property type="match status" value="1"/>
</dbReference>
<evidence type="ECO:0000256" key="7">
    <source>
        <dbReference type="ARBA" id="ARBA00022822"/>
    </source>
</evidence>
<dbReference type="KEGG" id="dmp:FAK_01300"/>
<dbReference type="InterPro" id="IPR006654">
    <property type="entry name" value="Trp_synth_beta"/>
</dbReference>
<comment type="pathway">
    <text evidence="3 12">Amino-acid biosynthesis; L-tryptophan biosynthesis; L-tryptophan from chorismate: step 5/5.</text>
</comment>
<keyword evidence="9 12" id="KW-0057">Aromatic amino acid biosynthesis</keyword>
<evidence type="ECO:0000256" key="4">
    <source>
        <dbReference type="ARBA" id="ARBA00009982"/>
    </source>
</evidence>
<accession>A0AAU9ECP9</accession>
<dbReference type="SUPFAM" id="SSF53686">
    <property type="entry name" value="Tryptophan synthase beta subunit-like PLP-dependent enzymes"/>
    <property type="match status" value="1"/>
</dbReference>
<dbReference type="Gene3D" id="3.40.50.1100">
    <property type="match status" value="2"/>
</dbReference>
<keyword evidence="7 12" id="KW-0822">Tryptophan biosynthesis</keyword>
<name>A0AAU9ECP9_9BACT</name>
<dbReference type="PIRSF" id="PIRSF500824">
    <property type="entry name" value="TrpB_prok"/>
    <property type="match status" value="1"/>
</dbReference>
<dbReference type="RefSeq" id="WP_338604314.1">
    <property type="nucleotide sequence ID" value="NZ_AP028679.1"/>
</dbReference>
<dbReference type="InterPro" id="IPR006316">
    <property type="entry name" value="Trp_synth_b-like"/>
</dbReference>
<dbReference type="NCBIfam" id="TIGR01415">
    <property type="entry name" value="trpB_rel"/>
    <property type="match status" value="1"/>
</dbReference>
<gene>
    <name evidence="12 14" type="primary">trpB</name>
    <name evidence="14" type="ORF">FAK_01300</name>
</gene>
<dbReference type="Pfam" id="PF00291">
    <property type="entry name" value="PALP"/>
    <property type="match status" value="1"/>
</dbReference>
<evidence type="ECO:0000256" key="9">
    <source>
        <dbReference type="ARBA" id="ARBA00023141"/>
    </source>
</evidence>
<dbReference type="Proteomes" id="UP001366166">
    <property type="component" value="Chromosome"/>
</dbReference>
<dbReference type="CDD" id="cd06446">
    <property type="entry name" value="Trp-synth_B"/>
    <property type="match status" value="1"/>
</dbReference>
<evidence type="ECO:0000256" key="10">
    <source>
        <dbReference type="ARBA" id="ARBA00023239"/>
    </source>
</evidence>
<sequence>MEQVKVLLDETEMPRQWYNVQADLPTPLAPPFHPATMEIATPEQMNVIFPMSLLEQEMSPQAYWDIPDEVMQVLALWRPTPLQRARGLEKALGTPARIYFKNESVSPAGSHKPNTAVAQAYYNKQEGIKRIATETGAGQWGSAMSLACNMFGLECTVYMVRVSYDQKPYRKSIINTWGAEIFASPSEQTNSGRAALAENPDHPGSLGLAISEAVEDAATRDDTNYALGSVLNHVCLHQTIIGEEAIRQMNKIGEKPDVVIGCIGGGSNFAGISFPYVREKIKGMDVRILAVEPASCPTVTKGLYAYDYGDTAHLAPIVLMHTLGHTFVPPGIHAGGLRYHGMSPLVSRLAEDKLVEAIAVPQLECFEAGLMFARTEGIVPAPESTHAIRGAVIEALKAKEEGKERVILFNLSGHGHFDMSAYDAYLAGQLSNYEYPQSMVDEALSKLPHVELPAM</sequence>
<reference evidence="15" key="1">
    <citation type="journal article" date="2023" name="Arch. Microbiol.">
        <title>Desulfoferula mesophilus gen. nov. sp. nov., a mesophilic sulfate-reducing bacterium isolated from a brackish lake sediment.</title>
        <authorList>
            <person name="Watanabe T."/>
            <person name="Yabe T."/>
            <person name="Tsuji J.M."/>
            <person name="Fukui M."/>
        </authorList>
    </citation>
    <scope>NUCLEOTIDE SEQUENCE [LARGE SCALE GENOMIC DNA]</scope>
    <source>
        <strain evidence="15">12FAK</strain>
    </source>
</reference>
<dbReference type="InterPro" id="IPR001926">
    <property type="entry name" value="TrpB-like_PALP"/>
</dbReference>
<evidence type="ECO:0000256" key="8">
    <source>
        <dbReference type="ARBA" id="ARBA00022898"/>
    </source>
</evidence>
<dbReference type="HAMAP" id="MF_00133">
    <property type="entry name" value="Trp_synth_beta"/>
    <property type="match status" value="1"/>
</dbReference>
<dbReference type="EMBL" id="AP028679">
    <property type="protein sequence ID" value="BEQ13064.1"/>
    <property type="molecule type" value="Genomic_DNA"/>
</dbReference>
<evidence type="ECO:0000313" key="14">
    <source>
        <dbReference type="EMBL" id="BEQ13064.1"/>
    </source>
</evidence>
<evidence type="ECO:0000256" key="3">
    <source>
        <dbReference type="ARBA" id="ARBA00004733"/>
    </source>
</evidence>
<evidence type="ECO:0000256" key="11">
    <source>
        <dbReference type="ARBA" id="ARBA00049047"/>
    </source>
</evidence>
<evidence type="ECO:0000259" key="13">
    <source>
        <dbReference type="Pfam" id="PF00291"/>
    </source>
</evidence>
<dbReference type="InterPro" id="IPR036052">
    <property type="entry name" value="TrpB-like_PALP_sf"/>
</dbReference>
<dbReference type="PANTHER" id="PTHR48077">
    <property type="entry name" value="TRYPTOPHAN SYNTHASE-RELATED"/>
    <property type="match status" value="1"/>
</dbReference>
<protein>
    <recommendedName>
        <fullName evidence="12">Tryptophan synthase beta chain</fullName>
        <ecNumber evidence="12">4.2.1.20</ecNumber>
    </recommendedName>
</protein>
<comment type="cofactor">
    <cofactor evidence="1 12">
        <name>pyridoxal 5'-phosphate</name>
        <dbReference type="ChEBI" id="CHEBI:597326"/>
    </cofactor>
</comment>
<dbReference type="InterPro" id="IPR006653">
    <property type="entry name" value="Trp_synth_b_CS"/>
</dbReference>
<dbReference type="PIRSF" id="PIRSF001413">
    <property type="entry name" value="Trp_syn_beta"/>
    <property type="match status" value="1"/>
</dbReference>
<keyword evidence="6 12" id="KW-0028">Amino-acid biosynthesis</keyword>
<dbReference type="GO" id="GO:0004834">
    <property type="term" value="F:tryptophan synthase activity"/>
    <property type="evidence" value="ECO:0007669"/>
    <property type="project" value="UniProtKB-UniRule"/>
</dbReference>
<comment type="subunit">
    <text evidence="5 12">Tetramer of two alpha and two beta chains.</text>
</comment>
<dbReference type="PROSITE" id="PS00168">
    <property type="entry name" value="TRP_SYNTHASE_BETA"/>
    <property type="match status" value="1"/>
</dbReference>
<dbReference type="NCBIfam" id="NF009057">
    <property type="entry name" value="PRK12391.1"/>
    <property type="match status" value="1"/>
</dbReference>
<comment type="catalytic activity">
    <reaction evidence="11 12">
        <text>(1S,2R)-1-C-(indol-3-yl)glycerol 3-phosphate + L-serine = D-glyceraldehyde 3-phosphate + L-tryptophan + H2O</text>
        <dbReference type="Rhea" id="RHEA:10532"/>
        <dbReference type="ChEBI" id="CHEBI:15377"/>
        <dbReference type="ChEBI" id="CHEBI:33384"/>
        <dbReference type="ChEBI" id="CHEBI:57912"/>
        <dbReference type="ChEBI" id="CHEBI:58866"/>
        <dbReference type="ChEBI" id="CHEBI:59776"/>
        <dbReference type="EC" id="4.2.1.20"/>
    </reaction>
</comment>
<evidence type="ECO:0000256" key="5">
    <source>
        <dbReference type="ARBA" id="ARBA00011270"/>
    </source>
</evidence>
<feature type="domain" description="Tryptophan synthase beta chain-like PALP" evidence="13">
    <location>
        <begin position="76"/>
        <end position="413"/>
    </location>
</feature>
<evidence type="ECO:0000256" key="2">
    <source>
        <dbReference type="ARBA" id="ARBA00002786"/>
    </source>
</evidence>
<keyword evidence="15" id="KW-1185">Reference proteome</keyword>
<dbReference type="GO" id="GO:0052684">
    <property type="term" value="F:L-serine hydro-lyase (adding indole, L-tryptophan-forming) activity"/>
    <property type="evidence" value="ECO:0007669"/>
    <property type="project" value="TreeGrafter"/>
</dbReference>
<proteinExistence type="inferred from homology"/>
<comment type="function">
    <text evidence="2 12">The beta subunit is responsible for the synthesis of L-tryptophan from indole and L-serine.</text>
</comment>
<keyword evidence="10 12" id="KW-0456">Lyase</keyword>
<dbReference type="InterPro" id="IPR023026">
    <property type="entry name" value="Trp_synth_beta/beta-like"/>
</dbReference>
<dbReference type="EC" id="4.2.1.20" evidence="12"/>
<keyword evidence="8 12" id="KW-0663">Pyridoxal phosphate</keyword>
<feature type="modified residue" description="N6-(pyridoxal phosphate)lysine" evidence="12">
    <location>
        <position position="112"/>
    </location>
</feature>
<organism evidence="14 15">
    <name type="scientific">Desulfoferula mesophila</name>
    <dbReference type="NCBI Taxonomy" id="3058419"/>
    <lineage>
        <taxon>Bacteria</taxon>
        <taxon>Pseudomonadati</taxon>
        <taxon>Thermodesulfobacteriota</taxon>
        <taxon>Desulfarculia</taxon>
        <taxon>Desulfarculales</taxon>
        <taxon>Desulfarculaceae</taxon>
        <taxon>Desulfoferula</taxon>
    </lineage>
</organism>
<dbReference type="GO" id="GO:0005737">
    <property type="term" value="C:cytoplasm"/>
    <property type="evidence" value="ECO:0007669"/>
    <property type="project" value="TreeGrafter"/>
</dbReference>
<dbReference type="AlphaFoldDB" id="A0AAU9ECP9"/>
<evidence type="ECO:0000256" key="6">
    <source>
        <dbReference type="ARBA" id="ARBA00022605"/>
    </source>
</evidence>